<keyword evidence="2" id="KW-1185">Reference proteome</keyword>
<proteinExistence type="predicted"/>
<gene>
    <name evidence="1" type="ORF">BDM02DRAFT_3127045</name>
</gene>
<dbReference type="EMBL" id="MU117976">
    <property type="protein sequence ID" value="KAF9651290.1"/>
    <property type="molecule type" value="Genomic_DNA"/>
</dbReference>
<comment type="caution">
    <text evidence="1">The sequence shown here is derived from an EMBL/GenBank/DDBJ whole genome shotgun (WGS) entry which is preliminary data.</text>
</comment>
<reference evidence="1" key="2">
    <citation type="journal article" date="2020" name="Nat. Commun.">
        <title>Large-scale genome sequencing of mycorrhizal fungi provides insights into the early evolution of symbiotic traits.</title>
        <authorList>
            <person name="Miyauchi S."/>
            <person name="Kiss E."/>
            <person name="Kuo A."/>
            <person name="Drula E."/>
            <person name="Kohler A."/>
            <person name="Sanchez-Garcia M."/>
            <person name="Morin E."/>
            <person name="Andreopoulos B."/>
            <person name="Barry K.W."/>
            <person name="Bonito G."/>
            <person name="Buee M."/>
            <person name="Carver A."/>
            <person name="Chen C."/>
            <person name="Cichocki N."/>
            <person name="Clum A."/>
            <person name="Culley D."/>
            <person name="Crous P.W."/>
            <person name="Fauchery L."/>
            <person name="Girlanda M."/>
            <person name="Hayes R.D."/>
            <person name="Keri Z."/>
            <person name="LaButti K."/>
            <person name="Lipzen A."/>
            <person name="Lombard V."/>
            <person name="Magnuson J."/>
            <person name="Maillard F."/>
            <person name="Murat C."/>
            <person name="Nolan M."/>
            <person name="Ohm R.A."/>
            <person name="Pangilinan J."/>
            <person name="Pereira M.F."/>
            <person name="Perotto S."/>
            <person name="Peter M."/>
            <person name="Pfister S."/>
            <person name="Riley R."/>
            <person name="Sitrit Y."/>
            <person name="Stielow J.B."/>
            <person name="Szollosi G."/>
            <person name="Zifcakova L."/>
            <person name="Stursova M."/>
            <person name="Spatafora J.W."/>
            <person name="Tedersoo L."/>
            <person name="Vaario L.M."/>
            <person name="Yamada A."/>
            <person name="Yan M."/>
            <person name="Wang P."/>
            <person name="Xu J."/>
            <person name="Bruns T."/>
            <person name="Baldrian P."/>
            <person name="Vilgalys R."/>
            <person name="Dunand C."/>
            <person name="Henrissat B."/>
            <person name="Grigoriev I.V."/>
            <person name="Hibbett D."/>
            <person name="Nagy L.G."/>
            <person name="Martin F.M."/>
        </authorList>
    </citation>
    <scope>NUCLEOTIDE SEQUENCE</scope>
    <source>
        <strain evidence="1">P2</strain>
    </source>
</reference>
<protein>
    <submittedName>
        <fullName evidence="1">Uncharacterized protein</fullName>
    </submittedName>
</protein>
<dbReference type="Proteomes" id="UP000886501">
    <property type="component" value="Unassembled WGS sequence"/>
</dbReference>
<accession>A0ACB6ZN98</accession>
<reference evidence="1" key="1">
    <citation type="submission" date="2019-10" db="EMBL/GenBank/DDBJ databases">
        <authorList>
            <consortium name="DOE Joint Genome Institute"/>
            <person name="Kuo A."/>
            <person name="Miyauchi S."/>
            <person name="Kiss E."/>
            <person name="Drula E."/>
            <person name="Kohler A."/>
            <person name="Sanchez-Garcia M."/>
            <person name="Andreopoulos B."/>
            <person name="Barry K.W."/>
            <person name="Bonito G."/>
            <person name="Buee M."/>
            <person name="Carver A."/>
            <person name="Chen C."/>
            <person name="Cichocki N."/>
            <person name="Clum A."/>
            <person name="Culley D."/>
            <person name="Crous P.W."/>
            <person name="Fauchery L."/>
            <person name="Girlanda M."/>
            <person name="Hayes R."/>
            <person name="Keri Z."/>
            <person name="Labutti K."/>
            <person name="Lipzen A."/>
            <person name="Lombard V."/>
            <person name="Magnuson J."/>
            <person name="Maillard F."/>
            <person name="Morin E."/>
            <person name="Murat C."/>
            <person name="Nolan M."/>
            <person name="Ohm R."/>
            <person name="Pangilinan J."/>
            <person name="Pereira M."/>
            <person name="Perotto S."/>
            <person name="Peter M."/>
            <person name="Riley R."/>
            <person name="Sitrit Y."/>
            <person name="Stielow B."/>
            <person name="Szollosi G."/>
            <person name="Zifcakova L."/>
            <person name="Stursova M."/>
            <person name="Spatafora J.W."/>
            <person name="Tedersoo L."/>
            <person name="Vaario L.-M."/>
            <person name="Yamada A."/>
            <person name="Yan M."/>
            <person name="Wang P."/>
            <person name="Xu J."/>
            <person name="Bruns T."/>
            <person name="Baldrian P."/>
            <person name="Vilgalys R."/>
            <person name="Henrissat B."/>
            <person name="Grigoriev I.V."/>
            <person name="Hibbett D."/>
            <person name="Nagy L.G."/>
            <person name="Martin F.M."/>
        </authorList>
    </citation>
    <scope>NUCLEOTIDE SEQUENCE</scope>
    <source>
        <strain evidence="1">P2</strain>
    </source>
</reference>
<evidence type="ECO:0000313" key="2">
    <source>
        <dbReference type="Proteomes" id="UP000886501"/>
    </source>
</evidence>
<name>A0ACB6ZN98_THEGA</name>
<evidence type="ECO:0000313" key="1">
    <source>
        <dbReference type="EMBL" id="KAF9651290.1"/>
    </source>
</evidence>
<organism evidence="1 2">
    <name type="scientific">Thelephora ganbajun</name>
    <name type="common">Ganba fungus</name>
    <dbReference type="NCBI Taxonomy" id="370292"/>
    <lineage>
        <taxon>Eukaryota</taxon>
        <taxon>Fungi</taxon>
        <taxon>Dikarya</taxon>
        <taxon>Basidiomycota</taxon>
        <taxon>Agaricomycotina</taxon>
        <taxon>Agaricomycetes</taxon>
        <taxon>Thelephorales</taxon>
        <taxon>Thelephoraceae</taxon>
        <taxon>Thelephora</taxon>
    </lineage>
</organism>
<sequence>MPPQSSTSRRKPKDDDAAYIGASGSKRPRDSADKTAVPDGRRAKRKKVQSVYDPTVSPSSTRRTQELAALPPSLIDFATLPREVVHQYLVQFDITPILHPSPISVLSPPPPEALLDPQHGQPMKFPSPTATGTTPANHSTQRHHHHQLINPNRPTPQQQDHSIFSAKHYRSVDDDEDSTGPSSHRTATLADIADLDIVLARLAERHFRDESVHELDTLATFLALVKNSANGKYPFMIISSLMS</sequence>